<evidence type="ECO:0000313" key="1">
    <source>
        <dbReference type="EMBL" id="KIM52396.1"/>
    </source>
</evidence>
<sequence>MPAHVPSIEPVRDLFDALKPPIPPGCHELHPRILYKAKPKSAEMRHSFSTSDRSLAQGRPEVDYVIRIPSLPEP</sequence>
<accession>A0A0C3D8D5</accession>
<dbReference type="Proteomes" id="UP000053989">
    <property type="component" value="Unassembled WGS sequence"/>
</dbReference>
<organism evidence="1 2">
    <name type="scientific">Scleroderma citrinum Foug A</name>
    <dbReference type="NCBI Taxonomy" id="1036808"/>
    <lineage>
        <taxon>Eukaryota</taxon>
        <taxon>Fungi</taxon>
        <taxon>Dikarya</taxon>
        <taxon>Basidiomycota</taxon>
        <taxon>Agaricomycotina</taxon>
        <taxon>Agaricomycetes</taxon>
        <taxon>Agaricomycetidae</taxon>
        <taxon>Boletales</taxon>
        <taxon>Sclerodermatineae</taxon>
        <taxon>Sclerodermataceae</taxon>
        <taxon>Scleroderma</taxon>
    </lineage>
</organism>
<dbReference type="AlphaFoldDB" id="A0A0C3D8D5"/>
<dbReference type="HOGENOM" id="CLU_2689254_0_0_1"/>
<protein>
    <submittedName>
        <fullName evidence="1">Uncharacterized protein</fullName>
    </submittedName>
</protein>
<dbReference type="InParanoid" id="A0A0C3D8D5"/>
<name>A0A0C3D8D5_9AGAM</name>
<evidence type="ECO:0000313" key="2">
    <source>
        <dbReference type="Proteomes" id="UP000053989"/>
    </source>
</evidence>
<reference evidence="1 2" key="1">
    <citation type="submission" date="2014-04" db="EMBL/GenBank/DDBJ databases">
        <authorList>
            <consortium name="DOE Joint Genome Institute"/>
            <person name="Kuo A."/>
            <person name="Kohler A."/>
            <person name="Nagy L.G."/>
            <person name="Floudas D."/>
            <person name="Copeland A."/>
            <person name="Barry K.W."/>
            <person name="Cichocki N."/>
            <person name="Veneault-Fourrey C."/>
            <person name="LaButti K."/>
            <person name="Lindquist E.A."/>
            <person name="Lipzen A."/>
            <person name="Lundell T."/>
            <person name="Morin E."/>
            <person name="Murat C."/>
            <person name="Sun H."/>
            <person name="Tunlid A."/>
            <person name="Henrissat B."/>
            <person name="Grigoriev I.V."/>
            <person name="Hibbett D.S."/>
            <person name="Martin F."/>
            <person name="Nordberg H.P."/>
            <person name="Cantor M.N."/>
            <person name="Hua S.X."/>
        </authorList>
    </citation>
    <scope>NUCLEOTIDE SEQUENCE [LARGE SCALE GENOMIC DNA]</scope>
    <source>
        <strain evidence="1 2">Foug A</strain>
    </source>
</reference>
<proteinExistence type="predicted"/>
<dbReference type="EMBL" id="KN822212">
    <property type="protein sequence ID" value="KIM52396.1"/>
    <property type="molecule type" value="Genomic_DNA"/>
</dbReference>
<keyword evidence="2" id="KW-1185">Reference proteome</keyword>
<reference evidence="2" key="2">
    <citation type="submission" date="2015-01" db="EMBL/GenBank/DDBJ databases">
        <title>Evolutionary Origins and Diversification of the Mycorrhizal Mutualists.</title>
        <authorList>
            <consortium name="DOE Joint Genome Institute"/>
            <consortium name="Mycorrhizal Genomics Consortium"/>
            <person name="Kohler A."/>
            <person name="Kuo A."/>
            <person name="Nagy L.G."/>
            <person name="Floudas D."/>
            <person name="Copeland A."/>
            <person name="Barry K.W."/>
            <person name="Cichocki N."/>
            <person name="Veneault-Fourrey C."/>
            <person name="LaButti K."/>
            <person name="Lindquist E.A."/>
            <person name="Lipzen A."/>
            <person name="Lundell T."/>
            <person name="Morin E."/>
            <person name="Murat C."/>
            <person name="Riley R."/>
            <person name="Ohm R."/>
            <person name="Sun H."/>
            <person name="Tunlid A."/>
            <person name="Henrissat B."/>
            <person name="Grigoriev I.V."/>
            <person name="Hibbett D.S."/>
            <person name="Martin F."/>
        </authorList>
    </citation>
    <scope>NUCLEOTIDE SEQUENCE [LARGE SCALE GENOMIC DNA]</scope>
    <source>
        <strain evidence="2">Foug A</strain>
    </source>
</reference>
<gene>
    <name evidence="1" type="ORF">SCLCIDRAFT_1223816</name>
</gene>